<name>A0A4Y2F705_ARAVE</name>
<reference evidence="2 3" key="1">
    <citation type="journal article" date="2019" name="Sci. Rep.">
        <title>Orb-weaving spider Araneus ventricosus genome elucidates the spidroin gene catalogue.</title>
        <authorList>
            <person name="Kono N."/>
            <person name="Nakamura H."/>
            <person name="Ohtoshi R."/>
            <person name="Moran D.A.P."/>
            <person name="Shinohara A."/>
            <person name="Yoshida Y."/>
            <person name="Fujiwara M."/>
            <person name="Mori M."/>
            <person name="Tomita M."/>
            <person name="Arakawa K."/>
        </authorList>
    </citation>
    <scope>NUCLEOTIDE SEQUENCE [LARGE SCALE GENOMIC DNA]</scope>
</reference>
<keyword evidence="1" id="KW-1133">Transmembrane helix</keyword>
<organism evidence="2 3">
    <name type="scientific">Araneus ventricosus</name>
    <name type="common">Orbweaver spider</name>
    <name type="synonym">Epeira ventricosa</name>
    <dbReference type="NCBI Taxonomy" id="182803"/>
    <lineage>
        <taxon>Eukaryota</taxon>
        <taxon>Metazoa</taxon>
        <taxon>Ecdysozoa</taxon>
        <taxon>Arthropoda</taxon>
        <taxon>Chelicerata</taxon>
        <taxon>Arachnida</taxon>
        <taxon>Araneae</taxon>
        <taxon>Araneomorphae</taxon>
        <taxon>Entelegynae</taxon>
        <taxon>Araneoidea</taxon>
        <taxon>Araneidae</taxon>
        <taxon>Araneus</taxon>
    </lineage>
</organism>
<evidence type="ECO:0000256" key="1">
    <source>
        <dbReference type="SAM" id="Phobius"/>
    </source>
</evidence>
<feature type="transmembrane region" description="Helical" evidence="1">
    <location>
        <begin position="21"/>
        <end position="43"/>
    </location>
</feature>
<dbReference type="AlphaFoldDB" id="A0A4Y2F705"/>
<proteinExistence type="predicted"/>
<gene>
    <name evidence="2" type="ORF">AVEN_221931_1</name>
</gene>
<evidence type="ECO:0000313" key="3">
    <source>
        <dbReference type="Proteomes" id="UP000499080"/>
    </source>
</evidence>
<dbReference type="EMBL" id="BGPR01000817">
    <property type="protein sequence ID" value="GBM36657.1"/>
    <property type="molecule type" value="Genomic_DNA"/>
</dbReference>
<comment type="caution">
    <text evidence="2">The sequence shown here is derived from an EMBL/GenBank/DDBJ whole genome shotgun (WGS) entry which is preliminary data.</text>
</comment>
<protein>
    <submittedName>
        <fullName evidence="2">Uncharacterized protein</fullName>
    </submittedName>
</protein>
<keyword evidence="3" id="KW-1185">Reference proteome</keyword>
<dbReference type="Proteomes" id="UP000499080">
    <property type="component" value="Unassembled WGS sequence"/>
</dbReference>
<keyword evidence="1" id="KW-0472">Membrane</keyword>
<accession>A0A4Y2F705</accession>
<evidence type="ECO:0000313" key="2">
    <source>
        <dbReference type="EMBL" id="GBM36657.1"/>
    </source>
</evidence>
<sequence>MVKTEAESGHSVVVVGTDSDLLILIVALMQSQGAIYMLVSGILTTARKLKTGAGLSNSDSLSLSHPLYTRRQTTCCISFAVGAKDTAPGIVRPSEVGSCAPLSAAHVQESPTSIGIFRIPRMNAIPRSLSKPNVPVPQPDRIAEKEDNFNERYWTLPIYLCM</sequence>
<keyword evidence="1" id="KW-0812">Transmembrane</keyword>